<evidence type="ECO:0000256" key="3">
    <source>
        <dbReference type="ARBA" id="ARBA00023211"/>
    </source>
</evidence>
<evidence type="ECO:0000259" key="6">
    <source>
        <dbReference type="PROSITE" id="PS00125"/>
    </source>
</evidence>
<evidence type="ECO:0000313" key="8">
    <source>
        <dbReference type="Proteomes" id="UP000290189"/>
    </source>
</evidence>
<evidence type="ECO:0000256" key="1">
    <source>
        <dbReference type="ARBA" id="ARBA00022723"/>
    </source>
</evidence>
<dbReference type="Pfam" id="PF00149">
    <property type="entry name" value="Metallophos"/>
    <property type="match status" value="1"/>
</dbReference>
<evidence type="ECO:0000313" key="7">
    <source>
        <dbReference type="EMBL" id="SPQ99814.1"/>
    </source>
</evidence>
<keyword evidence="7" id="KW-0496">Mitochondrion</keyword>
<feature type="domain" description="Serine/threonine specific protein phosphatases" evidence="6">
    <location>
        <begin position="245"/>
        <end position="250"/>
    </location>
</feature>
<evidence type="ECO:0000256" key="4">
    <source>
        <dbReference type="RuleBase" id="RU004273"/>
    </source>
</evidence>
<evidence type="ECO:0000256" key="2">
    <source>
        <dbReference type="ARBA" id="ARBA00022801"/>
    </source>
</evidence>
<gene>
    <name evidence="7" type="ORF">PLBR_LOCUS7029</name>
</gene>
<protein>
    <recommendedName>
        <fullName evidence="4">Serine/threonine-protein phosphatase</fullName>
        <ecNumber evidence="4">3.1.3.16</ecNumber>
    </recommendedName>
</protein>
<dbReference type="PANTHER" id="PTHR45619">
    <property type="entry name" value="SERINE/THREONINE-PROTEIN PHOSPHATASE PP2A-RELATED"/>
    <property type="match status" value="1"/>
</dbReference>
<dbReference type="Proteomes" id="UP000290189">
    <property type="component" value="Unassembled WGS sequence"/>
</dbReference>
<dbReference type="EMBL" id="OVEO01000012">
    <property type="protein sequence ID" value="SPQ99814.1"/>
    <property type="molecule type" value="Genomic_DNA"/>
</dbReference>
<dbReference type="InterPro" id="IPR006186">
    <property type="entry name" value="Ser/Thr-sp_prot-phosphatase"/>
</dbReference>
<comment type="catalytic activity">
    <reaction evidence="4">
        <text>O-phospho-L-threonyl-[protein] + H2O = L-threonyl-[protein] + phosphate</text>
        <dbReference type="Rhea" id="RHEA:47004"/>
        <dbReference type="Rhea" id="RHEA-COMP:11060"/>
        <dbReference type="Rhea" id="RHEA-COMP:11605"/>
        <dbReference type="ChEBI" id="CHEBI:15377"/>
        <dbReference type="ChEBI" id="CHEBI:30013"/>
        <dbReference type="ChEBI" id="CHEBI:43474"/>
        <dbReference type="ChEBI" id="CHEBI:61977"/>
        <dbReference type="EC" id="3.1.3.16"/>
    </reaction>
</comment>
<keyword evidence="3" id="KW-0464">Manganese</keyword>
<accession>A0A3P3YI45</accession>
<name>A0A3P3YI45_PLABS</name>
<feature type="compositionally biased region" description="Basic and acidic residues" evidence="5">
    <location>
        <begin position="31"/>
        <end position="46"/>
    </location>
</feature>
<geneLocation type="mitochondrion" evidence="7"/>
<sequence>MSVTRRIRICVGVLPHSGHQGRRAHAVQEAADAKDDQQDINGERSLRPGRPHHLPDGRAGLQAQPPPGSPRLPGAPGLGERRSSLIGCPARSRPLYHKLFACPSRTFAPSSSASSAVNRCRERRRVQCARPASPVMVVADLDAFIEALRAGKLLSEAACVFVCEKATEVLVLEDNIHQVSTPVTLVGDVHGQLHDVFELFRVGGDAPGTNYLFLGDYVDRGQYSVPTITLLACLKARWPDRVTLLRGNHESRQITQVYGFYVECQSRYGDEAGARVWQAFTNMFDYLPIASTIDGKIFCTHGGLSPTLRSVNQIRMIQRFQEVPPEGALADLMWSDPDTRGAGFRLSSRGAGYLFGEDIFNKFIHLNGFDYMVRAHQLCMEGYQELFQNRFCTVWSAPNYCFRAGNKASILTIDSNHDRHFAVYDACPSERRIPIQGGADGNAGAQGGSHIVPDYFL</sequence>
<proteinExistence type="inferred from homology"/>
<dbReference type="InterPro" id="IPR029052">
    <property type="entry name" value="Metallo-depent_PP-like"/>
</dbReference>
<dbReference type="GO" id="GO:0046872">
    <property type="term" value="F:metal ion binding"/>
    <property type="evidence" value="ECO:0007669"/>
    <property type="project" value="UniProtKB-KW"/>
</dbReference>
<dbReference type="PROSITE" id="PS00125">
    <property type="entry name" value="SER_THR_PHOSPHATASE"/>
    <property type="match status" value="1"/>
</dbReference>
<keyword evidence="1" id="KW-0479">Metal-binding</keyword>
<evidence type="ECO:0000256" key="5">
    <source>
        <dbReference type="SAM" id="MobiDB-lite"/>
    </source>
</evidence>
<dbReference type="Gene3D" id="3.60.21.10">
    <property type="match status" value="1"/>
</dbReference>
<keyword evidence="2 4" id="KW-0378">Hydrolase</keyword>
<dbReference type="SUPFAM" id="SSF56300">
    <property type="entry name" value="Metallo-dependent phosphatases"/>
    <property type="match status" value="1"/>
</dbReference>
<feature type="region of interest" description="Disordered" evidence="5">
    <location>
        <begin position="17"/>
        <end position="80"/>
    </location>
</feature>
<comment type="similarity">
    <text evidence="4">Belongs to the PPP phosphatase family.</text>
</comment>
<dbReference type="PRINTS" id="PR00114">
    <property type="entry name" value="STPHPHTASE"/>
</dbReference>
<reference evidence="7 8" key="1">
    <citation type="submission" date="2018-03" db="EMBL/GenBank/DDBJ databases">
        <authorList>
            <person name="Fogelqvist J."/>
        </authorList>
    </citation>
    <scope>NUCLEOTIDE SEQUENCE [LARGE SCALE GENOMIC DNA]</scope>
</reference>
<dbReference type="GO" id="GO:0004722">
    <property type="term" value="F:protein serine/threonine phosphatase activity"/>
    <property type="evidence" value="ECO:0007669"/>
    <property type="project" value="UniProtKB-EC"/>
</dbReference>
<dbReference type="AlphaFoldDB" id="A0A3P3YI45"/>
<dbReference type="CDD" id="cd07415">
    <property type="entry name" value="MPP_PP2A_PP4_PP6"/>
    <property type="match status" value="1"/>
</dbReference>
<dbReference type="SMART" id="SM00156">
    <property type="entry name" value="PP2Ac"/>
    <property type="match status" value="1"/>
</dbReference>
<dbReference type="InterPro" id="IPR004843">
    <property type="entry name" value="Calcineurin-like_PHP"/>
</dbReference>
<dbReference type="InterPro" id="IPR047129">
    <property type="entry name" value="PPA2-like"/>
</dbReference>
<dbReference type="EC" id="3.1.3.16" evidence="4"/>
<organism evidence="7 8">
    <name type="scientific">Plasmodiophora brassicae</name>
    <name type="common">Clubroot disease agent</name>
    <dbReference type="NCBI Taxonomy" id="37360"/>
    <lineage>
        <taxon>Eukaryota</taxon>
        <taxon>Sar</taxon>
        <taxon>Rhizaria</taxon>
        <taxon>Endomyxa</taxon>
        <taxon>Phytomyxea</taxon>
        <taxon>Plasmodiophorida</taxon>
        <taxon>Plasmodiophoridae</taxon>
        <taxon>Plasmodiophora</taxon>
    </lineage>
</organism>